<accession>A0A418MPS1</accession>
<evidence type="ECO:0000256" key="1">
    <source>
        <dbReference type="SAM" id="MobiDB-lite"/>
    </source>
</evidence>
<evidence type="ECO:0000313" key="4">
    <source>
        <dbReference type="EMBL" id="RIV34454.1"/>
    </source>
</evidence>
<evidence type="ECO:0000259" key="3">
    <source>
        <dbReference type="Pfam" id="PF14219"/>
    </source>
</evidence>
<gene>
    <name evidence="4" type="ORF">D2L64_22805</name>
</gene>
<feature type="transmembrane region" description="Helical" evidence="2">
    <location>
        <begin position="220"/>
        <end position="238"/>
    </location>
</feature>
<keyword evidence="5" id="KW-1185">Reference proteome</keyword>
<dbReference type="EMBL" id="QXEC01000028">
    <property type="protein sequence ID" value="RIV34454.1"/>
    <property type="molecule type" value="Genomic_DNA"/>
</dbReference>
<dbReference type="AlphaFoldDB" id="A0A418MPS1"/>
<keyword evidence="2" id="KW-0472">Membrane</keyword>
<evidence type="ECO:0000313" key="5">
    <source>
        <dbReference type="Proteomes" id="UP000283832"/>
    </source>
</evidence>
<dbReference type="OrthoDB" id="4174975at2"/>
<dbReference type="InterPro" id="IPR025565">
    <property type="entry name" value="DUF4328"/>
</dbReference>
<feature type="transmembrane region" description="Helical" evidence="2">
    <location>
        <begin position="160"/>
        <end position="179"/>
    </location>
</feature>
<protein>
    <submittedName>
        <fullName evidence="4">DUF4328 domain-containing protein</fullName>
    </submittedName>
</protein>
<reference evidence="4 5" key="1">
    <citation type="submission" date="2018-08" db="EMBL/GenBank/DDBJ databases">
        <title>Jishengella sp. nov., isolated from a root of Azadirachta indica A. Juss. var. siamensis Valenton.</title>
        <authorList>
            <person name="Kuncharoen N."/>
            <person name="Tanasupawat S."/>
            <person name="Kudo T."/>
            <person name="Ohkuma M."/>
        </authorList>
    </citation>
    <scope>NUCLEOTIDE SEQUENCE [LARGE SCALE GENOMIC DNA]</scope>
    <source>
        <strain evidence="4 5">AZ1-13</strain>
    </source>
</reference>
<dbReference type="Pfam" id="PF14219">
    <property type="entry name" value="DUF4328"/>
    <property type="match status" value="1"/>
</dbReference>
<comment type="caution">
    <text evidence="4">The sequence shown here is derived from an EMBL/GenBank/DDBJ whole genome shotgun (WGS) entry which is preliminary data.</text>
</comment>
<name>A0A418MPS1_9ACTN</name>
<keyword evidence="2" id="KW-0812">Transmembrane</keyword>
<sequence length="334" mass="33708">MRCHTCDTETDPRTRECPRCRTPIGAPALHPGARLHPVEGVGRAAAVAVGAVVLASLGVPTVQLVNVLLARQAAGAADGDELLLVAGLLELGVGLALTVALLVAAVLVIIWSWRARSNLDAFPGAGPTLASGWAIAGWLVPFVNLVVPYRVVANIARESLWRLSTPWLVKLWWGAWLGYLLTDRISSRSTIEEFDALPYPQTSADFEAYVDYYATTSGTYLLPTLACVLAGVPLIVLIRQISAAQTARIARGMPTGPIMPGMTLGGTTPAPATPALAGSASAGSASAGSASAGSASAGSASAGSASAGSASAASVSPETPPPTAAAGPGGTIGA</sequence>
<feature type="region of interest" description="Disordered" evidence="1">
    <location>
        <begin position="260"/>
        <end position="334"/>
    </location>
</feature>
<proteinExistence type="predicted"/>
<feature type="transmembrane region" description="Helical" evidence="2">
    <location>
        <begin position="44"/>
        <end position="70"/>
    </location>
</feature>
<dbReference type="Proteomes" id="UP000283832">
    <property type="component" value="Unassembled WGS sequence"/>
</dbReference>
<feature type="transmembrane region" description="Helical" evidence="2">
    <location>
        <begin position="82"/>
        <end position="113"/>
    </location>
</feature>
<feature type="domain" description="DUF4328" evidence="3">
    <location>
        <begin position="84"/>
        <end position="242"/>
    </location>
</feature>
<organism evidence="4 5">
    <name type="scientific">Micromonospora radicis</name>
    <dbReference type="NCBI Taxonomy" id="1894971"/>
    <lineage>
        <taxon>Bacteria</taxon>
        <taxon>Bacillati</taxon>
        <taxon>Actinomycetota</taxon>
        <taxon>Actinomycetes</taxon>
        <taxon>Micromonosporales</taxon>
        <taxon>Micromonosporaceae</taxon>
        <taxon>Micromonospora</taxon>
    </lineage>
</organism>
<feature type="transmembrane region" description="Helical" evidence="2">
    <location>
        <begin position="133"/>
        <end position="153"/>
    </location>
</feature>
<evidence type="ECO:0000256" key="2">
    <source>
        <dbReference type="SAM" id="Phobius"/>
    </source>
</evidence>
<feature type="compositionally biased region" description="Low complexity" evidence="1">
    <location>
        <begin position="260"/>
        <end position="317"/>
    </location>
</feature>
<keyword evidence="2" id="KW-1133">Transmembrane helix</keyword>
<dbReference type="RefSeq" id="WP_119579258.1">
    <property type="nucleotide sequence ID" value="NZ_QXEC01000028.1"/>
</dbReference>